<evidence type="ECO:0000256" key="3">
    <source>
        <dbReference type="ARBA" id="ARBA00023242"/>
    </source>
</evidence>
<comment type="subcellular location">
    <subcellularLocation>
        <location evidence="1">Nucleus</location>
    </subcellularLocation>
</comment>
<dbReference type="GO" id="GO:0005634">
    <property type="term" value="C:nucleus"/>
    <property type="evidence" value="ECO:0007669"/>
    <property type="project" value="UniProtKB-SubCell"/>
</dbReference>
<feature type="domain" description="Xylanolytic transcriptional activator regulatory" evidence="6">
    <location>
        <begin position="221"/>
        <end position="323"/>
    </location>
</feature>
<evidence type="ECO:0000256" key="1">
    <source>
        <dbReference type="ARBA" id="ARBA00004123"/>
    </source>
</evidence>
<organism evidence="7 8">
    <name type="scientific">Exophiala bonariae</name>
    <dbReference type="NCBI Taxonomy" id="1690606"/>
    <lineage>
        <taxon>Eukaryota</taxon>
        <taxon>Fungi</taxon>
        <taxon>Dikarya</taxon>
        <taxon>Ascomycota</taxon>
        <taxon>Pezizomycotina</taxon>
        <taxon>Eurotiomycetes</taxon>
        <taxon>Chaetothyriomycetidae</taxon>
        <taxon>Chaetothyriales</taxon>
        <taxon>Herpotrichiellaceae</taxon>
        <taxon>Exophiala</taxon>
    </lineage>
</organism>
<evidence type="ECO:0000256" key="2">
    <source>
        <dbReference type="ARBA" id="ARBA00022723"/>
    </source>
</evidence>
<feature type="compositionally biased region" description="Polar residues" evidence="5">
    <location>
        <begin position="534"/>
        <end position="549"/>
    </location>
</feature>
<sequence>MPRGRLQRKGNDIDARVARLEDLVKQLKAQVQTTNQHDAGLEDTHLLGPVGPLGRYSNGLQRYIASDFWEAISREANGIRKTLEESNNEGAPSANYSTSPGPTTEPYSIPNTLLFGHGTSGTEFDTSQPLQKHLASTLLSIYQHRVDSIVKVLHWPSVVAAIDKKNMEARNEGWWTGIHALESAIRFTAWCTTTDAECEQQLRCNRSSTLLQLRNAAEFSISKAKLLEYPDLTVLQAYVIYLIGLRCSTTGASSWTLLPIAVRLAKALGLGSEDPKSHLPYELEIRRRLWYSIGMLDTQLALDRGSLPLLYCSDFISWPLTVNDADLYPTCSRLISSQGFTDMAFSSMTHRAMMCQKKLYETNIHPEDPWASWNEKMAAIAVFEDYVRNNSSVRNPFPTPLETFTQAVGEGSLLNIKLMLRRPLHRIEHRQVPPWDDYNIMSASTEILERSLNKQADVKFASWAWFAWVKWYALAVLLAELYSSGTGATTEHSYLVARETFAQYAPVVADSESGMLWKPIVKLMRQVERLRGTGSTVNGNAHQPRSSGHSAGGDIKAGEATKLNVFQGYAASPQSAHRRDAGKSLVAESDLLDQTITQPRGTTHGIVDTENIEQMRMQDVLDDDLSLMNWDSFLEDMFHSTIMDLSMN</sequence>
<dbReference type="RefSeq" id="XP_064709695.1">
    <property type="nucleotide sequence ID" value="XM_064853296.1"/>
</dbReference>
<dbReference type="InterPro" id="IPR050613">
    <property type="entry name" value="Sec_Metabolite_Reg"/>
</dbReference>
<feature type="region of interest" description="Disordered" evidence="5">
    <location>
        <begin position="84"/>
        <end position="103"/>
    </location>
</feature>
<feature type="coiled-coil region" evidence="4">
    <location>
        <begin position="10"/>
        <end position="37"/>
    </location>
</feature>
<comment type="caution">
    <text evidence="7">The sequence shown here is derived from an EMBL/GenBank/DDBJ whole genome shotgun (WGS) entry which is preliminary data.</text>
</comment>
<reference evidence="7 8" key="1">
    <citation type="submission" date="2023-08" db="EMBL/GenBank/DDBJ databases">
        <title>Black Yeasts Isolated from many extreme environments.</title>
        <authorList>
            <person name="Coleine C."/>
            <person name="Stajich J.E."/>
            <person name="Selbmann L."/>
        </authorList>
    </citation>
    <scope>NUCLEOTIDE SEQUENCE [LARGE SCALE GENOMIC DNA]</scope>
    <source>
        <strain evidence="7 8">CCFEE 5792</strain>
    </source>
</reference>
<evidence type="ECO:0000313" key="8">
    <source>
        <dbReference type="Proteomes" id="UP001358417"/>
    </source>
</evidence>
<dbReference type="EMBL" id="JAVRRD010000004">
    <property type="protein sequence ID" value="KAK5059874.1"/>
    <property type="molecule type" value="Genomic_DNA"/>
</dbReference>
<feature type="region of interest" description="Disordered" evidence="5">
    <location>
        <begin position="534"/>
        <end position="554"/>
    </location>
</feature>
<keyword evidence="3" id="KW-0539">Nucleus</keyword>
<gene>
    <name evidence="7" type="ORF">LTR84_009757</name>
</gene>
<keyword evidence="2" id="KW-0479">Metal-binding</keyword>
<dbReference type="GO" id="GO:0003677">
    <property type="term" value="F:DNA binding"/>
    <property type="evidence" value="ECO:0007669"/>
    <property type="project" value="InterPro"/>
</dbReference>
<proteinExistence type="predicted"/>
<dbReference type="GO" id="GO:0008270">
    <property type="term" value="F:zinc ion binding"/>
    <property type="evidence" value="ECO:0007669"/>
    <property type="project" value="InterPro"/>
</dbReference>
<keyword evidence="8" id="KW-1185">Reference proteome</keyword>
<feature type="compositionally biased region" description="Polar residues" evidence="5">
    <location>
        <begin position="88"/>
        <end position="103"/>
    </location>
</feature>
<name>A0AAV9NK62_9EURO</name>
<evidence type="ECO:0000259" key="6">
    <source>
        <dbReference type="Pfam" id="PF04082"/>
    </source>
</evidence>
<dbReference type="AlphaFoldDB" id="A0AAV9NK62"/>
<protein>
    <recommendedName>
        <fullName evidence="6">Xylanolytic transcriptional activator regulatory domain-containing protein</fullName>
    </recommendedName>
</protein>
<dbReference type="InterPro" id="IPR007219">
    <property type="entry name" value="XnlR_reg_dom"/>
</dbReference>
<evidence type="ECO:0000256" key="5">
    <source>
        <dbReference type="SAM" id="MobiDB-lite"/>
    </source>
</evidence>
<dbReference type="PANTHER" id="PTHR31001">
    <property type="entry name" value="UNCHARACTERIZED TRANSCRIPTIONAL REGULATORY PROTEIN"/>
    <property type="match status" value="1"/>
</dbReference>
<accession>A0AAV9NK62</accession>
<dbReference type="Pfam" id="PF04082">
    <property type="entry name" value="Fungal_trans"/>
    <property type="match status" value="1"/>
</dbReference>
<evidence type="ECO:0000313" key="7">
    <source>
        <dbReference type="EMBL" id="KAK5059874.1"/>
    </source>
</evidence>
<keyword evidence="4" id="KW-0175">Coiled coil</keyword>
<dbReference type="PANTHER" id="PTHR31001:SF50">
    <property type="entry name" value="ZN(II)2CYS6 TRANSCRIPTION FACTOR (EUROFUNG)"/>
    <property type="match status" value="1"/>
</dbReference>
<dbReference type="GO" id="GO:0006351">
    <property type="term" value="P:DNA-templated transcription"/>
    <property type="evidence" value="ECO:0007669"/>
    <property type="project" value="InterPro"/>
</dbReference>
<dbReference type="GeneID" id="89977915"/>
<dbReference type="CDD" id="cd12148">
    <property type="entry name" value="fungal_TF_MHR"/>
    <property type="match status" value="1"/>
</dbReference>
<evidence type="ECO:0000256" key="4">
    <source>
        <dbReference type="SAM" id="Coils"/>
    </source>
</evidence>
<dbReference type="Proteomes" id="UP001358417">
    <property type="component" value="Unassembled WGS sequence"/>
</dbReference>